<reference evidence="2 3" key="1">
    <citation type="submission" date="2021-08" db="EMBL/GenBank/DDBJ databases">
        <title>Comparative Genomics Analysis of the Genus Qipengyuania Reveals Extensive Genetic Diversity and Metabolic Versatility, Including the Description of Fifteen Novel Species.</title>
        <authorList>
            <person name="Liu Y."/>
        </authorList>
    </citation>
    <scope>NUCLEOTIDE SEQUENCE [LARGE SCALE GENOMIC DNA]</scope>
    <source>
        <strain evidence="2 3">6D47A</strain>
    </source>
</reference>
<keyword evidence="3" id="KW-1185">Reference proteome</keyword>
<dbReference type="Pfam" id="PF07481">
    <property type="entry name" value="DUF1521"/>
    <property type="match status" value="1"/>
</dbReference>
<sequence>MINSFNLGATVAASLGLTPAMNSHQHGKVATGIIGTMFSPLGASPFAFGAFPQTMRMLCFCGLPDTGCIPPGRTPEGQWTAELTGQSTAEIDLGDGYTLQLDERSSEIYIRNSDTGETTRIWGDPHVDVDGKRAFDFWGTTTFTLENGTKVTINTEQWGGNPNAYVASQVVITKGSNAIVVDGISQNKIGDLNVSMSNNGYAIDAQHRDGFVLHENATGTGWRSEFTGEVATQADLNATRVGREYGPGSETLSLGESAEMMSSFLVLGSFAAMLGASVSLERD</sequence>
<dbReference type="Proteomes" id="UP000755104">
    <property type="component" value="Unassembled WGS sequence"/>
</dbReference>
<proteinExistence type="predicted"/>
<evidence type="ECO:0000259" key="1">
    <source>
        <dbReference type="Pfam" id="PF07481"/>
    </source>
</evidence>
<dbReference type="InterPro" id="IPR011086">
    <property type="entry name" value="DUF1521"/>
</dbReference>
<gene>
    <name evidence="2" type="ORF">K3174_09350</name>
</gene>
<accession>A0ABS7J5X1</accession>
<organism evidence="2 3">
    <name type="scientific">Qipengyuania qiaonensis</name>
    <dbReference type="NCBI Taxonomy" id="2867240"/>
    <lineage>
        <taxon>Bacteria</taxon>
        <taxon>Pseudomonadati</taxon>
        <taxon>Pseudomonadota</taxon>
        <taxon>Alphaproteobacteria</taxon>
        <taxon>Sphingomonadales</taxon>
        <taxon>Erythrobacteraceae</taxon>
        <taxon>Qipengyuania</taxon>
    </lineage>
</organism>
<name>A0ABS7J5X1_9SPHN</name>
<dbReference type="EMBL" id="JAIGNO010000005">
    <property type="protein sequence ID" value="MBX7482739.1"/>
    <property type="molecule type" value="Genomic_DNA"/>
</dbReference>
<comment type="caution">
    <text evidence="2">The sequence shown here is derived from an EMBL/GenBank/DDBJ whole genome shotgun (WGS) entry which is preliminary data.</text>
</comment>
<evidence type="ECO:0000313" key="3">
    <source>
        <dbReference type="Proteomes" id="UP000755104"/>
    </source>
</evidence>
<evidence type="ECO:0000313" key="2">
    <source>
        <dbReference type="EMBL" id="MBX7482739.1"/>
    </source>
</evidence>
<feature type="domain" description="DUF1521" evidence="1">
    <location>
        <begin position="79"/>
        <end position="246"/>
    </location>
</feature>
<dbReference type="RefSeq" id="WP_221558004.1">
    <property type="nucleotide sequence ID" value="NZ_JAIGNO010000005.1"/>
</dbReference>
<protein>
    <submittedName>
        <fullName evidence="2">DUF1521 domain-containing protein</fullName>
    </submittedName>
</protein>